<reference evidence="2" key="2">
    <citation type="submission" date="2023-06" db="EMBL/GenBank/DDBJ databases">
        <authorList>
            <consortium name="Lawrence Berkeley National Laboratory"/>
            <person name="Mondo S.J."/>
            <person name="Hensen N."/>
            <person name="Bonometti L."/>
            <person name="Westerberg I."/>
            <person name="Brannstrom I.O."/>
            <person name="Guillou S."/>
            <person name="Cros-Aarteil S."/>
            <person name="Calhoun S."/>
            <person name="Haridas S."/>
            <person name="Kuo A."/>
            <person name="Pangilinan J."/>
            <person name="Riley R."/>
            <person name="Labutti K."/>
            <person name="Andreopoulos B."/>
            <person name="Lipzen A."/>
            <person name="Chen C."/>
            <person name="Yanf M."/>
            <person name="Daum C."/>
            <person name="Ng V."/>
            <person name="Clum A."/>
            <person name="Steindorff A."/>
            <person name="Ohm R."/>
            <person name="Martin F."/>
            <person name="Silar P."/>
            <person name="Natvig D."/>
            <person name="Lalanne C."/>
            <person name="Gautier V."/>
            <person name="Ament-Velasquez S.L."/>
            <person name="Kruys A."/>
            <person name="Hutchinson M.I."/>
            <person name="Powell A.J."/>
            <person name="Barry K."/>
            <person name="Miller A.N."/>
            <person name="Grigoriev I.V."/>
            <person name="Debuchy R."/>
            <person name="Gladieux P."/>
            <person name="Thoren M.H."/>
            <person name="Johannesson H."/>
        </authorList>
    </citation>
    <scope>NUCLEOTIDE SEQUENCE</scope>
    <source>
        <strain evidence="2">PSN324</strain>
    </source>
</reference>
<feature type="compositionally biased region" description="Polar residues" evidence="1">
    <location>
        <begin position="107"/>
        <end position="123"/>
    </location>
</feature>
<organism evidence="2 3">
    <name type="scientific">Cladorrhinum samala</name>
    <dbReference type="NCBI Taxonomy" id="585594"/>
    <lineage>
        <taxon>Eukaryota</taxon>
        <taxon>Fungi</taxon>
        <taxon>Dikarya</taxon>
        <taxon>Ascomycota</taxon>
        <taxon>Pezizomycotina</taxon>
        <taxon>Sordariomycetes</taxon>
        <taxon>Sordariomycetidae</taxon>
        <taxon>Sordariales</taxon>
        <taxon>Podosporaceae</taxon>
        <taxon>Cladorrhinum</taxon>
    </lineage>
</organism>
<evidence type="ECO:0008006" key="4">
    <source>
        <dbReference type="Google" id="ProtNLM"/>
    </source>
</evidence>
<keyword evidence="3" id="KW-1185">Reference proteome</keyword>
<name>A0AAV9HBR7_9PEZI</name>
<evidence type="ECO:0000313" key="3">
    <source>
        <dbReference type="Proteomes" id="UP001321749"/>
    </source>
</evidence>
<evidence type="ECO:0000256" key="1">
    <source>
        <dbReference type="SAM" id="MobiDB-lite"/>
    </source>
</evidence>
<sequence length="324" mass="34831">MTFGNLPSTSTSADEQNIKHNTMEVPIYQTYPQNAYPIGSWDGAINRNSLGGHVPDATGGYDSSAWMEPAPMTGYDAATALYAPALDDAAWSTYGSLPTTNGYDGPSPSTVASSPSLGVQGQGWSHAANDTAGWDQTHPSPTCEVPFYANHPFHHTAPSEGGFSSGTLHPTVEFGAEQSPPPAPSSTKPASKPKNKGKGKAPVIKPAKKSEATLKARGTKRKSPTPPRGSLKAKATPHIGIFPPNVDPKKASEKMQREAWEKAKTEALAMSQRRLMLLDHERGALDRETQKLQVNIGLMREQVAKQHSELQEAISKAEKLKHQY</sequence>
<feature type="region of interest" description="Disordered" evidence="1">
    <location>
        <begin position="156"/>
        <end position="250"/>
    </location>
</feature>
<protein>
    <recommendedName>
        <fullName evidence="4">BZIP domain-containing protein</fullName>
    </recommendedName>
</protein>
<accession>A0AAV9HBR7</accession>
<dbReference type="AlphaFoldDB" id="A0AAV9HBR7"/>
<proteinExistence type="predicted"/>
<evidence type="ECO:0000313" key="2">
    <source>
        <dbReference type="EMBL" id="KAK4456988.1"/>
    </source>
</evidence>
<dbReference type="Proteomes" id="UP001321749">
    <property type="component" value="Unassembled WGS sequence"/>
</dbReference>
<comment type="caution">
    <text evidence="2">The sequence shown here is derived from an EMBL/GenBank/DDBJ whole genome shotgun (WGS) entry which is preliminary data.</text>
</comment>
<reference evidence="2" key="1">
    <citation type="journal article" date="2023" name="Mol. Phylogenet. Evol.">
        <title>Genome-scale phylogeny and comparative genomics of the fungal order Sordariales.</title>
        <authorList>
            <person name="Hensen N."/>
            <person name="Bonometti L."/>
            <person name="Westerberg I."/>
            <person name="Brannstrom I.O."/>
            <person name="Guillou S."/>
            <person name="Cros-Aarteil S."/>
            <person name="Calhoun S."/>
            <person name="Haridas S."/>
            <person name="Kuo A."/>
            <person name="Mondo S."/>
            <person name="Pangilinan J."/>
            <person name="Riley R."/>
            <person name="LaButti K."/>
            <person name="Andreopoulos B."/>
            <person name="Lipzen A."/>
            <person name="Chen C."/>
            <person name="Yan M."/>
            <person name="Daum C."/>
            <person name="Ng V."/>
            <person name="Clum A."/>
            <person name="Steindorff A."/>
            <person name="Ohm R.A."/>
            <person name="Martin F."/>
            <person name="Silar P."/>
            <person name="Natvig D.O."/>
            <person name="Lalanne C."/>
            <person name="Gautier V."/>
            <person name="Ament-Velasquez S.L."/>
            <person name="Kruys A."/>
            <person name="Hutchinson M.I."/>
            <person name="Powell A.J."/>
            <person name="Barry K."/>
            <person name="Miller A.N."/>
            <person name="Grigoriev I.V."/>
            <person name="Debuchy R."/>
            <person name="Gladieux P."/>
            <person name="Hiltunen Thoren M."/>
            <person name="Johannesson H."/>
        </authorList>
    </citation>
    <scope>NUCLEOTIDE SEQUENCE</scope>
    <source>
        <strain evidence="2">PSN324</strain>
    </source>
</reference>
<feature type="region of interest" description="Disordered" evidence="1">
    <location>
        <begin position="107"/>
        <end position="138"/>
    </location>
</feature>
<gene>
    <name evidence="2" type="ORF">QBC42DRAFT_301549</name>
</gene>
<dbReference type="EMBL" id="MU865145">
    <property type="protein sequence ID" value="KAK4456988.1"/>
    <property type="molecule type" value="Genomic_DNA"/>
</dbReference>